<gene>
    <name evidence="2" type="ORF">ACI2L5_56830</name>
</gene>
<organism evidence="2 3">
    <name type="scientific">Streptomyces milbemycinicus</name>
    <dbReference type="NCBI Taxonomy" id="476552"/>
    <lineage>
        <taxon>Bacteria</taxon>
        <taxon>Bacillati</taxon>
        <taxon>Actinomycetota</taxon>
        <taxon>Actinomycetes</taxon>
        <taxon>Kitasatosporales</taxon>
        <taxon>Streptomycetaceae</taxon>
        <taxon>Streptomyces</taxon>
    </lineage>
</organism>
<protein>
    <recommendedName>
        <fullName evidence="4">Tetratricopeptide repeat protein</fullName>
    </recommendedName>
</protein>
<keyword evidence="3" id="KW-1185">Reference proteome</keyword>
<evidence type="ECO:0008006" key="4">
    <source>
        <dbReference type="Google" id="ProtNLM"/>
    </source>
</evidence>
<accession>A0ABW8M7V4</accession>
<evidence type="ECO:0000313" key="2">
    <source>
        <dbReference type="EMBL" id="MFK4274234.1"/>
    </source>
</evidence>
<name>A0ABW8M7V4_9ACTN</name>
<proteinExistence type="predicted"/>
<dbReference type="Proteomes" id="UP001620295">
    <property type="component" value="Unassembled WGS sequence"/>
</dbReference>
<evidence type="ECO:0000256" key="1">
    <source>
        <dbReference type="SAM" id="MobiDB-lite"/>
    </source>
</evidence>
<reference evidence="2 3" key="1">
    <citation type="submission" date="2024-11" db="EMBL/GenBank/DDBJ databases">
        <title>The Natural Products Discovery Center: Release of the First 8490 Sequenced Strains for Exploring Actinobacteria Biosynthetic Diversity.</title>
        <authorList>
            <person name="Kalkreuter E."/>
            <person name="Kautsar S.A."/>
            <person name="Yang D."/>
            <person name="Bader C.D."/>
            <person name="Teijaro C.N."/>
            <person name="Fluegel L."/>
            <person name="Davis C.M."/>
            <person name="Simpson J.R."/>
            <person name="Lauterbach L."/>
            <person name="Steele A.D."/>
            <person name="Gui C."/>
            <person name="Meng S."/>
            <person name="Li G."/>
            <person name="Viehrig K."/>
            <person name="Ye F."/>
            <person name="Su P."/>
            <person name="Kiefer A.F."/>
            <person name="Nichols A."/>
            <person name="Cepeda A.J."/>
            <person name="Yan W."/>
            <person name="Fan B."/>
            <person name="Jiang Y."/>
            <person name="Adhikari A."/>
            <person name="Zheng C.-J."/>
            <person name="Schuster L."/>
            <person name="Cowan T.M."/>
            <person name="Smanski M.J."/>
            <person name="Chevrette M.G."/>
            <person name="De Carvalho L.P.S."/>
            <person name="Shen B."/>
        </authorList>
    </citation>
    <scope>NUCLEOTIDE SEQUENCE [LARGE SCALE GENOMIC DNA]</scope>
    <source>
        <strain evidence="2 3">NPDC020863</strain>
    </source>
</reference>
<evidence type="ECO:0000313" key="3">
    <source>
        <dbReference type="Proteomes" id="UP001620295"/>
    </source>
</evidence>
<sequence>SLLTVQGKALAAVGQTDRARKCWQEALTIYERLGSPEREEVRALMGAPSIRPAGPPHAEAARAHPEPPGGMAAR</sequence>
<comment type="caution">
    <text evidence="2">The sequence shown here is derived from an EMBL/GenBank/DDBJ whole genome shotgun (WGS) entry which is preliminary data.</text>
</comment>
<feature type="region of interest" description="Disordered" evidence="1">
    <location>
        <begin position="44"/>
        <end position="74"/>
    </location>
</feature>
<dbReference type="RefSeq" id="WP_404749811.1">
    <property type="nucleotide sequence ID" value="NZ_JBJDQH010000596.1"/>
</dbReference>
<feature type="non-terminal residue" evidence="2">
    <location>
        <position position="1"/>
    </location>
</feature>
<dbReference type="EMBL" id="JBJDQH010000596">
    <property type="protein sequence ID" value="MFK4274234.1"/>
    <property type="molecule type" value="Genomic_DNA"/>
</dbReference>